<feature type="transmembrane region" description="Helical" evidence="6">
    <location>
        <begin position="236"/>
        <end position="255"/>
    </location>
</feature>
<evidence type="ECO:0000256" key="6">
    <source>
        <dbReference type="SAM" id="Phobius"/>
    </source>
</evidence>
<dbReference type="GO" id="GO:0005436">
    <property type="term" value="F:sodium:phosphate symporter activity"/>
    <property type="evidence" value="ECO:0007669"/>
    <property type="project" value="InterPro"/>
</dbReference>
<sequence>MYKKILLPSIFLVLAYGFWISPDFKEISAGVAIFLFGMLSLEQGFRAFAGGTLEKILRSGTSGLWRSLSFGIVSTTLMQSSSLVSVITISFLSAGLITLASGIGIIFGANLGTTTGAWLIAGLGLKVDIAAYAMPMLVFGIILVFQQSKRLKGIGYILAGLGFLFLGIHHMKEGFDAFKATIDLSRFAVAGYPGLFLFTGIGVFATVVMQSSHATLVLIITALSVGQISYENALALAIGANIGTTITAILGAMSANAEGKRLAGAHLIFNLTTGLIAIVFIHQFLELVELASQRIGIRTDDYTLKLALFHTLFNLAGVIVMVPLIRPMERLLKRLIKTSKRQIDKPKYLTGAAVDFPDTAVRAVRLETLHVYENALSIIIHALGFKRHVVFSSEILREIPHAQHKITRLDIDAAYERSIKWIYSAIIEFISRANFTWQMEQSGELHHLRQANLYIVEAIKDVKHLQKNLLHYMEGSSDAMREAYHRLRIELISVVRELEEIRASGDHDTKLLSLDALRLVVKDSKDETNLWITELIRSERITPTMGTSLMNDSSYLFDICKNRNYSPYKIEKSA</sequence>
<feature type="transmembrane region" description="Helical" evidence="6">
    <location>
        <begin position="267"/>
        <end position="285"/>
    </location>
</feature>
<keyword evidence="2" id="KW-1003">Cell membrane</keyword>
<evidence type="ECO:0000256" key="4">
    <source>
        <dbReference type="ARBA" id="ARBA00022989"/>
    </source>
</evidence>
<feature type="transmembrane region" description="Helical" evidence="6">
    <location>
        <begin position="83"/>
        <end position="109"/>
    </location>
</feature>
<keyword evidence="5 6" id="KW-0472">Membrane</keyword>
<dbReference type="AlphaFoldDB" id="A0A6N4DR26"/>
<gene>
    <name evidence="7" type="ORF">C3L24_09540</name>
</gene>
<reference evidence="7 8" key="1">
    <citation type="submission" date="2018-01" db="EMBL/GenBank/DDBJ databases">
        <title>Novel co-symbiosis in the lucinid bivalve Phacoides pectinatus.</title>
        <authorList>
            <person name="Lim S.J."/>
            <person name="Davis B.G."/>
            <person name="Gill D.E."/>
            <person name="Engel A.S."/>
            <person name="Anderson L.C."/>
            <person name="Campbell B.J."/>
        </authorList>
    </citation>
    <scope>NUCLEOTIDE SEQUENCE [LARGE SCALE GENOMIC DNA]</scope>
    <source>
        <strain evidence="7">N3_P5</strain>
    </source>
</reference>
<evidence type="ECO:0000256" key="2">
    <source>
        <dbReference type="ARBA" id="ARBA00022475"/>
    </source>
</evidence>
<proteinExistence type="predicted"/>
<feature type="transmembrane region" description="Helical" evidence="6">
    <location>
        <begin position="27"/>
        <end position="49"/>
    </location>
</feature>
<comment type="subcellular location">
    <subcellularLocation>
        <location evidence="1">Cell membrane</location>
        <topology evidence="1">Multi-pass membrane protein</topology>
    </subcellularLocation>
</comment>
<evidence type="ECO:0000256" key="3">
    <source>
        <dbReference type="ARBA" id="ARBA00022692"/>
    </source>
</evidence>
<dbReference type="GO" id="GO:0005886">
    <property type="term" value="C:plasma membrane"/>
    <property type="evidence" value="ECO:0007669"/>
    <property type="project" value="UniProtKB-SubCell"/>
</dbReference>
<name>A0A6N4DR26_9GAMM</name>
<organism evidence="7 8">
    <name type="scientific">Candidatus Sedimenticola endophacoides</name>
    <dbReference type="NCBI Taxonomy" id="2548426"/>
    <lineage>
        <taxon>Bacteria</taxon>
        <taxon>Pseudomonadati</taxon>
        <taxon>Pseudomonadota</taxon>
        <taxon>Gammaproteobacteria</taxon>
        <taxon>Chromatiales</taxon>
        <taxon>Sedimenticolaceae</taxon>
        <taxon>Sedimenticola</taxon>
    </lineage>
</organism>
<protein>
    <submittedName>
        <fullName evidence="7">Sodium:phosphate symporter</fullName>
    </submittedName>
</protein>
<dbReference type="EMBL" id="PQCO01000228">
    <property type="protein sequence ID" value="PUE00262.1"/>
    <property type="molecule type" value="Genomic_DNA"/>
</dbReference>
<dbReference type="PANTHER" id="PTHR10010:SF46">
    <property type="entry name" value="SODIUM-DEPENDENT PHOSPHATE TRANSPORT PROTEIN 2B"/>
    <property type="match status" value="1"/>
</dbReference>
<accession>A0A6N4DR26</accession>
<feature type="transmembrane region" description="Helical" evidence="6">
    <location>
        <begin position="190"/>
        <end position="207"/>
    </location>
</feature>
<evidence type="ECO:0000256" key="1">
    <source>
        <dbReference type="ARBA" id="ARBA00004651"/>
    </source>
</evidence>
<feature type="transmembrane region" description="Helical" evidence="6">
    <location>
        <begin position="129"/>
        <end position="146"/>
    </location>
</feature>
<evidence type="ECO:0000256" key="5">
    <source>
        <dbReference type="ARBA" id="ARBA00023136"/>
    </source>
</evidence>
<keyword evidence="3 6" id="KW-0812">Transmembrane</keyword>
<dbReference type="InterPro" id="IPR003841">
    <property type="entry name" value="Na/Pi_transpt"/>
</dbReference>
<feature type="transmembrane region" description="Helical" evidence="6">
    <location>
        <begin position="305"/>
        <end position="325"/>
    </location>
</feature>
<dbReference type="GO" id="GO:0044341">
    <property type="term" value="P:sodium-dependent phosphate transport"/>
    <property type="evidence" value="ECO:0007669"/>
    <property type="project" value="InterPro"/>
</dbReference>
<dbReference type="PANTHER" id="PTHR10010">
    <property type="entry name" value="SOLUTE CARRIER FAMILY 34 SODIUM PHOSPHATE , MEMBER 2-RELATED"/>
    <property type="match status" value="1"/>
</dbReference>
<dbReference type="Proteomes" id="UP000250928">
    <property type="component" value="Unassembled WGS sequence"/>
</dbReference>
<evidence type="ECO:0000313" key="7">
    <source>
        <dbReference type="EMBL" id="PUE00262.1"/>
    </source>
</evidence>
<comment type="caution">
    <text evidence="7">The sequence shown here is derived from an EMBL/GenBank/DDBJ whole genome shotgun (WGS) entry which is preliminary data.</text>
</comment>
<evidence type="ECO:0000313" key="8">
    <source>
        <dbReference type="Proteomes" id="UP000250928"/>
    </source>
</evidence>
<dbReference type="NCBIfam" id="NF037997">
    <property type="entry name" value="Na_Pi_symport"/>
    <property type="match status" value="1"/>
</dbReference>
<dbReference type="Pfam" id="PF02690">
    <property type="entry name" value="Na_Pi_cotrans"/>
    <property type="match status" value="2"/>
</dbReference>
<feature type="transmembrane region" description="Helical" evidence="6">
    <location>
        <begin position="153"/>
        <end position="170"/>
    </location>
</feature>
<keyword evidence="4 6" id="KW-1133">Transmembrane helix</keyword>